<keyword evidence="3" id="KW-1185">Reference proteome</keyword>
<protein>
    <submittedName>
        <fullName evidence="2">Lamin tail domain-containing protein</fullName>
    </submittedName>
</protein>
<evidence type="ECO:0000313" key="3">
    <source>
        <dbReference type="Proteomes" id="UP001218629"/>
    </source>
</evidence>
<reference evidence="2 3" key="1">
    <citation type="submission" date="2022-03" db="EMBL/GenBank/DDBJ databases">
        <title>Streptomyces yunnanensis P86,complete genome.</title>
        <authorList>
            <person name="Chen S."/>
            <person name="Zhang Q."/>
        </authorList>
    </citation>
    <scope>NUCLEOTIDE SEQUENCE [LARGE SCALE GENOMIC DNA]</scope>
    <source>
        <strain evidence="2 3">P86</strain>
    </source>
</reference>
<evidence type="ECO:0000256" key="1">
    <source>
        <dbReference type="SAM" id="SignalP"/>
    </source>
</evidence>
<dbReference type="Proteomes" id="UP001218629">
    <property type="component" value="Chromosome"/>
</dbReference>
<sequence length="83" mass="8739">MPEVRAPRRRRRLAFLSAAVAGPTLVVGTVLAPPAHAAPADDIRINEVVTTGSVNDSIELYNKGTAAVNVSGWTSAACTRRRA</sequence>
<name>A0ABY8A1W3_9ACTN</name>
<organism evidence="2 3">
    <name type="scientific">Streptomyces yunnanensis</name>
    <dbReference type="NCBI Taxonomy" id="156453"/>
    <lineage>
        <taxon>Bacteria</taxon>
        <taxon>Bacillati</taxon>
        <taxon>Actinomycetota</taxon>
        <taxon>Actinomycetes</taxon>
        <taxon>Kitasatosporales</taxon>
        <taxon>Streptomycetaceae</taxon>
        <taxon>Streptomyces</taxon>
    </lineage>
</organism>
<dbReference type="EMBL" id="CP095749">
    <property type="protein sequence ID" value="WEB38286.1"/>
    <property type="molecule type" value="Genomic_DNA"/>
</dbReference>
<feature type="chain" id="PRO_5045897925" evidence="1">
    <location>
        <begin position="38"/>
        <end position="83"/>
    </location>
</feature>
<keyword evidence="1" id="KW-0732">Signal</keyword>
<feature type="signal peptide" evidence="1">
    <location>
        <begin position="1"/>
        <end position="37"/>
    </location>
</feature>
<accession>A0ABY8A1W3</accession>
<evidence type="ECO:0000313" key="2">
    <source>
        <dbReference type="EMBL" id="WEB38286.1"/>
    </source>
</evidence>
<proteinExistence type="predicted"/>
<gene>
    <name evidence="2" type="ORF">MOV08_02510</name>
</gene>